<organism evidence="6 7">
    <name type="scientific">Thermobacillus xylanilyticus</name>
    <dbReference type="NCBI Taxonomy" id="76633"/>
    <lineage>
        <taxon>Bacteria</taxon>
        <taxon>Bacillati</taxon>
        <taxon>Bacillota</taxon>
        <taxon>Bacilli</taxon>
        <taxon>Bacillales</taxon>
        <taxon>Paenibacillaceae</taxon>
        <taxon>Thermobacillus</taxon>
    </lineage>
</organism>
<evidence type="ECO:0000256" key="1">
    <source>
        <dbReference type="ARBA" id="ARBA00022487"/>
    </source>
</evidence>
<evidence type="ECO:0000313" key="7">
    <source>
        <dbReference type="Proteomes" id="UP000681526"/>
    </source>
</evidence>
<feature type="domain" description="SLH" evidence="5">
    <location>
        <begin position="1168"/>
        <end position="1226"/>
    </location>
</feature>
<name>A0ABM8V5M2_THEXY</name>
<dbReference type="InterPro" id="IPR051465">
    <property type="entry name" value="Cell_Envelope_Struct_Comp"/>
</dbReference>
<accession>A0ABM8V5M2</accession>
<evidence type="ECO:0000313" key="6">
    <source>
        <dbReference type="EMBL" id="CAG5089056.1"/>
    </source>
</evidence>
<dbReference type="PROSITE" id="PS51272">
    <property type="entry name" value="SLH"/>
    <property type="match status" value="3"/>
</dbReference>
<dbReference type="EMBL" id="CAJRAY010000062">
    <property type="protein sequence ID" value="CAG5089056.1"/>
    <property type="molecule type" value="Genomic_DNA"/>
</dbReference>
<evidence type="ECO:0000256" key="3">
    <source>
        <dbReference type="ARBA" id="ARBA00022801"/>
    </source>
</evidence>
<dbReference type="Pfam" id="PF22244">
    <property type="entry name" value="GCE_fung"/>
    <property type="match status" value="1"/>
</dbReference>
<dbReference type="PANTHER" id="PTHR43308:SF5">
    <property type="entry name" value="S-LAYER PROTEIN _ PEPTIDOGLYCAN ENDO-BETA-N-ACETYLGLUCOSAMINIDASE"/>
    <property type="match status" value="1"/>
</dbReference>
<dbReference type="Pfam" id="PF00395">
    <property type="entry name" value="SLH"/>
    <property type="match status" value="3"/>
</dbReference>
<reference evidence="6 7" key="1">
    <citation type="submission" date="2021-04" db="EMBL/GenBank/DDBJ databases">
        <authorList>
            <person name="Rakotoarivonina H."/>
        </authorList>
    </citation>
    <scope>NUCLEOTIDE SEQUENCE [LARGE SCALE GENOMIC DNA]</scope>
    <source>
        <strain evidence="6 7">XE</strain>
    </source>
</reference>
<gene>
    <name evidence="6" type="primary">txxe 1733-CE15</name>
    <name evidence="6" type="ORF">TXXE_12610</name>
</gene>
<keyword evidence="2" id="KW-0732">Signal</keyword>
<dbReference type="GO" id="GO:0016787">
    <property type="term" value="F:hydrolase activity"/>
    <property type="evidence" value="ECO:0007669"/>
    <property type="project" value="UniProtKB-KW"/>
</dbReference>
<protein>
    <submittedName>
        <fullName evidence="6">Carbohydrate Esterase Family 15 protein / SLH</fullName>
        <ecNumber evidence="6">3.1.1.-</ecNumber>
    </submittedName>
</protein>
<dbReference type="InterPro" id="IPR029058">
    <property type="entry name" value="AB_hydrolase_fold"/>
</dbReference>
<dbReference type="PANTHER" id="PTHR43308">
    <property type="entry name" value="OUTER MEMBRANE PROTEIN ALPHA-RELATED"/>
    <property type="match status" value="1"/>
</dbReference>
<dbReference type="EC" id="3.1.1.-" evidence="6"/>
<dbReference type="Gene3D" id="3.40.50.1820">
    <property type="entry name" value="alpha/beta hydrolase"/>
    <property type="match status" value="1"/>
</dbReference>
<feature type="domain" description="SLH" evidence="5">
    <location>
        <begin position="1104"/>
        <end position="1167"/>
    </location>
</feature>
<evidence type="ECO:0000259" key="5">
    <source>
        <dbReference type="PROSITE" id="PS51272"/>
    </source>
</evidence>
<keyword evidence="1" id="KW-0719">Serine esterase</keyword>
<dbReference type="Proteomes" id="UP000681526">
    <property type="component" value="Unassembled WGS sequence"/>
</dbReference>
<keyword evidence="7" id="KW-1185">Reference proteome</keyword>
<comment type="caution">
    <text evidence="6">The sequence shown here is derived from an EMBL/GenBank/DDBJ whole genome shotgun (WGS) entry which is preliminary data.</text>
</comment>
<sequence length="1287" mass="142347">MPEMDTIPNPFQFFDKRNDPDGDGLVTTPREWEHRRAEIRDLVQRYWLGYRWETPGESVTGATYHTVEPNDIVLGFDWPPYFTATRYNLGEEFRKLAERLLTETVEVREIKNNGPGDVIASAGPARNEEEAEDLAIELWNAGYAVPYTSFGTTAYARLVDHTGPITEPPGLERPATYYYVNIRREETKVQEKFRIYLDLPDHDQRRQAWGDPNAAVPVVMDIGRTLSAAQVQVLNQQGYGYVRFNPTDIYADSQSSTPNRDGVYTRLYPYNKDKYEYASGALMAWGWAVSQIITALERPTAYDPESTWGAELGIDPARTLVTGHSRYGKSAIFAAAFDDRIGIVVASEPGGSGIQSYRYKVEGKIFNFNVYPKADRVYGKTEIPTVSYGGGTSWFPETAGHFVNKDNRLPFDSSDIIALVAPRPFFATTGIDAHWLGNEGAVAAIQAAAEVYEFVGANDRERYNIAIRARQSDHQFYNRDVPFMIAIMDREFKQGPEDQTLHLQDLFPTGEDTLGNISYPARDYANVSAMTSHPFDINSSYLPWSHPGKYTLWTRQETILAGHPAVIEAHSDAPSVVLVLPDKRQIHGVSEGEGTFVFRLTGDETPYGRYELRTAGDEKANKSVFFSAVSLADALRHATSKGDEGEENRLIGFSSRLANDKQDPPVILVDGKPVTLSFTPERFKEEETTLLEYGIQFHDKLFARIAGEGWDASKTFHIRSLKFVPIQGFTFELSFGNIYASALNNGKEGASLFTQPISWNVERFNNGPAAVWPEIPDNLAEKQALLNGGEIVRPDAPQPKPSDFKVGIEKAEFVRDSGSAAIVITFDDALDTREFGIGMDQPAWTTTWDEEGRQLKLALENPDPNADEIHLILFRLKDLEGHLLPGPKYLTVEVPPSGGGLPPGGGIGYLPGGGSSGLQPTVIDPDRLPEAEDGKRIVVLPPEQNTIRIPGKLASALGGDSLVLQYGDWRLELDRERLKAWAGVQDDQDDLQFEIRLSTVPEEEMEALLADADLGSGGSVVIRPAGPAFAFAVYRLKGDEAEEWAALPAPVVLSTSGPDDADPDLLGIYRVTEDGRPAYAGGEWRDGVLTAEADRTGRYVKLEYERSYRDVAASHWAYKAIRAASAKHLMNGMPDGSFSPREEMTRAQLAAILARALKLEASGDGPFQDVEAGRWYAEAVAAAFEAGIVSGKSRELFGPDETITREQAAVMFVRAYEQRFGEIPAASRPAYEDADQISPWALDAVAKAGELGLMIGKAPDRFDPQGRLTRAEGAQLIMNFIHILFES</sequence>
<keyword evidence="3 6" id="KW-0378">Hydrolase</keyword>
<dbReference type="InterPro" id="IPR001119">
    <property type="entry name" value="SLH_dom"/>
</dbReference>
<evidence type="ECO:0000256" key="2">
    <source>
        <dbReference type="ARBA" id="ARBA00022729"/>
    </source>
</evidence>
<evidence type="ECO:0000256" key="4">
    <source>
        <dbReference type="SAM" id="MobiDB-lite"/>
    </source>
</evidence>
<proteinExistence type="predicted"/>
<dbReference type="InterPro" id="IPR054579">
    <property type="entry name" value="GCE-like_dom"/>
</dbReference>
<feature type="domain" description="SLH" evidence="5">
    <location>
        <begin position="1228"/>
        <end position="1287"/>
    </location>
</feature>
<feature type="region of interest" description="Disordered" evidence="4">
    <location>
        <begin position="1"/>
        <end position="24"/>
    </location>
</feature>